<keyword evidence="4" id="KW-0808">Transferase</keyword>
<dbReference type="SUPFAM" id="SSF53335">
    <property type="entry name" value="S-adenosyl-L-methionine-dependent methyltransferases"/>
    <property type="match status" value="1"/>
</dbReference>
<dbReference type="Pfam" id="PF07669">
    <property type="entry name" value="Eco57I"/>
    <property type="match status" value="1"/>
</dbReference>
<organism evidence="9 10">
    <name type="scientific">Rothia amarae</name>
    <dbReference type="NCBI Taxonomy" id="169480"/>
    <lineage>
        <taxon>Bacteria</taxon>
        <taxon>Bacillati</taxon>
        <taxon>Actinomycetota</taxon>
        <taxon>Actinomycetes</taxon>
        <taxon>Micrococcales</taxon>
        <taxon>Micrococcaceae</taxon>
        <taxon>Rothia</taxon>
    </lineage>
</organism>
<evidence type="ECO:0000313" key="10">
    <source>
        <dbReference type="Proteomes" id="UP000516421"/>
    </source>
</evidence>
<name>A0A7S6WWK5_9MICC</name>
<dbReference type="EMBL" id="CP062957">
    <property type="protein sequence ID" value="QOW64933.1"/>
    <property type="molecule type" value="Genomic_DNA"/>
</dbReference>
<dbReference type="PANTHER" id="PTHR33841">
    <property type="entry name" value="DNA METHYLTRANSFERASE YEEA-RELATED"/>
    <property type="match status" value="1"/>
</dbReference>
<dbReference type="REBASE" id="454729">
    <property type="entry name" value="RamKJZ9ORF11335P"/>
</dbReference>
<evidence type="ECO:0000256" key="6">
    <source>
        <dbReference type="ARBA" id="ARBA00047942"/>
    </source>
</evidence>
<dbReference type="KEGG" id="rama:IDM48_11335"/>
<dbReference type="PRINTS" id="PR00507">
    <property type="entry name" value="N12N6MTFRASE"/>
</dbReference>
<feature type="region of interest" description="Disordered" evidence="7">
    <location>
        <begin position="1136"/>
        <end position="1163"/>
    </location>
</feature>
<evidence type="ECO:0000259" key="8">
    <source>
        <dbReference type="Pfam" id="PF07669"/>
    </source>
</evidence>
<evidence type="ECO:0000256" key="5">
    <source>
        <dbReference type="ARBA" id="ARBA00022691"/>
    </source>
</evidence>
<dbReference type="InterPro" id="IPR050953">
    <property type="entry name" value="N4_N6_ade-DNA_methylase"/>
</dbReference>
<reference evidence="9 10" key="1">
    <citation type="submission" date="2020-09" db="EMBL/GenBank/DDBJ databases">
        <title>Investigation of environmental microbe.</title>
        <authorList>
            <person name="Ou Y."/>
            <person name="Kang Q."/>
        </authorList>
    </citation>
    <scope>NUCLEOTIDE SEQUENCE [LARGE SCALE GENOMIC DNA]</scope>
    <source>
        <strain evidence="9 10">KJZ-9</strain>
        <plasmid evidence="9 10">p1</plasmid>
    </source>
</reference>
<dbReference type="InterPro" id="IPR002052">
    <property type="entry name" value="DNA_methylase_N6_adenine_CS"/>
</dbReference>
<evidence type="ECO:0000256" key="7">
    <source>
        <dbReference type="SAM" id="MobiDB-lite"/>
    </source>
</evidence>
<dbReference type="AlphaFoldDB" id="A0A7S6WWK5"/>
<dbReference type="InterPro" id="IPR029063">
    <property type="entry name" value="SAM-dependent_MTases_sf"/>
</dbReference>
<keyword evidence="5" id="KW-0949">S-adenosyl-L-methionine</keyword>
<proteinExistence type="inferred from homology"/>
<dbReference type="GO" id="GO:0006304">
    <property type="term" value="P:DNA modification"/>
    <property type="evidence" value="ECO:0007669"/>
    <property type="project" value="InterPro"/>
</dbReference>
<geneLocation type="plasmid" evidence="9 10">
    <name>p1</name>
</geneLocation>
<dbReference type="GO" id="GO:0009007">
    <property type="term" value="F:site-specific DNA-methyltransferase (adenine-specific) activity"/>
    <property type="evidence" value="ECO:0007669"/>
    <property type="project" value="UniProtKB-EC"/>
</dbReference>
<dbReference type="GO" id="GO:0003676">
    <property type="term" value="F:nucleic acid binding"/>
    <property type="evidence" value="ECO:0007669"/>
    <property type="project" value="InterPro"/>
</dbReference>
<feature type="domain" description="Type II methyltransferase M.TaqI-like" evidence="8">
    <location>
        <begin position="460"/>
        <end position="726"/>
    </location>
</feature>
<evidence type="ECO:0000256" key="4">
    <source>
        <dbReference type="ARBA" id="ARBA00022679"/>
    </source>
</evidence>
<dbReference type="GO" id="GO:0032259">
    <property type="term" value="P:methylation"/>
    <property type="evidence" value="ECO:0007669"/>
    <property type="project" value="UniProtKB-KW"/>
</dbReference>
<keyword evidence="10" id="KW-1185">Reference proteome</keyword>
<comment type="similarity">
    <text evidence="1">Belongs to the N(4)/N(6)-methyltransferase family.</text>
</comment>
<evidence type="ECO:0000256" key="1">
    <source>
        <dbReference type="ARBA" id="ARBA00006594"/>
    </source>
</evidence>
<dbReference type="PROSITE" id="PS00092">
    <property type="entry name" value="N6_MTASE"/>
    <property type="match status" value="1"/>
</dbReference>
<protein>
    <recommendedName>
        <fullName evidence="2">site-specific DNA-methyltransferase (adenine-specific)</fullName>
        <ecNumber evidence="2">2.1.1.72</ecNumber>
    </recommendedName>
</protein>
<gene>
    <name evidence="9" type="ORF">IDM48_11335</name>
</gene>
<keyword evidence="9" id="KW-0614">Plasmid</keyword>
<keyword evidence="3 9" id="KW-0489">Methyltransferase</keyword>
<evidence type="ECO:0000313" key="9">
    <source>
        <dbReference type="EMBL" id="QOW64933.1"/>
    </source>
</evidence>
<dbReference type="InterPro" id="IPR011639">
    <property type="entry name" value="MethylTrfase_TaqI-like_dom"/>
</dbReference>
<comment type="catalytic activity">
    <reaction evidence="6">
        <text>a 2'-deoxyadenosine in DNA + S-adenosyl-L-methionine = an N(6)-methyl-2'-deoxyadenosine in DNA + S-adenosyl-L-homocysteine + H(+)</text>
        <dbReference type="Rhea" id="RHEA:15197"/>
        <dbReference type="Rhea" id="RHEA-COMP:12418"/>
        <dbReference type="Rhea" id="RHEA-COMP:12419"/>
        <dbReference type="ChEBI" id="CHEBI:15378"/>
        <dbReference type="ChEBI" id="CHEBI:57856"/>
        <dbReference type="ChEBI" id="CHEBI:59789"/>
        <dbReference type="ChEBI" id="CHEBI:90615"/>
        <dbReference type="ChEBI" id="CHEBI:90616"/>
        <dbReference type="EC" id="2.1.1.72"/>
    </reaction>
</comment>
<dbReference type="Proteomes" id="UP000516421">
    <property type="component" value="Plasmid p1"/>
</dbReference>
<evidence type="ECO:0000256" key="2">
    <source>
        <dbReference type="ARBA" id="ARBA00011900"/>
    </source>
</evidence>
<dbReference type="EC" id="2.1.1.72" evidence="2"/>
<accession>A0A7S6WWK5</accession>
<sequence>MPSHPARDTLNMLAESLYDKFSEISAWASNEQEIREEIHGHIQQALKDLYGMDFKASRAEKNTSLKGAPSRRLDRSYGGVIVEWEKDISTPRHKEHAANQALEYLENERRNASTRDDYFTAVVSDGSQWGFLIVDSTDDEHQDTLFAPQVDLPAIQRFRWVENSPSACRQFLELVGSHQKTPITDKSLTALFGPGSTIAKRNIAALAKAAGTRVDGDRTTTLYQEWRRALDIIYGNLDSRESDLADIVKAAYQFPTASLLGEQLFVLHTYFALVGRLIATELLAVSANCPEEAPSTWGALDDDAFIAKLQSLENGQLPGDIQVINLFEADLFSWWAEGAADNNSLRTELRELVSGLNKLAFPRTAFGPGKAGDVLRELYQSLIPRQLRKSLGEFLTPHWLAQASLQDLVEAGAPIKSGRVLDPTCGTGTFLLPIISQRLRELKTQETITAEDIQAVLDSVAGIDLNPVAVTACRVNIVLALGDLSLNGPLSLPIWRADSIIVPELTKNQTAISGNEALPQHNLLNTSLDEPFTIPLSVKNSHKVAELRDIIESCISDVKLLEEDVEESNQSVNSALERFVEEYEYHFSESDMPIDLDYSFEDDITVAKNLFKQIAVLAQQGRNGVWARLIENAYAPVFAGKFDVVVGNPPWISWKNLPASWRNQTEDIWRRCGMWEVARQPGENYSTPNGDIATLVYAISVSRYAKPGGYVGLLVPRALAIADPGSKLFRQFHLAPSPRDMELYPTSFDVAFNPVSISDWSAIDPFKPDASTTPIFLISKTAEAASFPIEGKKWSRNTKSVIKADKSNWKSYRPSLVETAGKFMPVSQTDPTSALSFHNASTAALINSGTNAYTFGKGLDTRGANGVLFVEVRRHKTDLSLVRVENEPSRGRNNLVQKQSSFIENDLVYPLALGRDLGAWHVSPSAHVVIPHDPEEITHAFTRRELSRKYKKTYKWLSSNDEVMGNRNPPSKAWDLSLEGKDRYRVQGVSKHMMQEFLVGVREIAERPSAALIEATYNEELGRVIKPLVDHKLNFCAVGSREEGLYLVAMHNSTPMQDLLVSFISSTSVSPKSLNRLPIPLYDSSNQHMSDLVALSDAINPNGHLSRDEVQENLASLQREMDEIVLKIIDEFEGYEPQPTAEKRSKKIDRRKPNTEDFNAPLF</sequence>
<dbReference type="PANTHER" id="PTHR33841:SF5">
    <property type="entry name" value="DNA METHYLASE (MODIFICATION METHYLASE) (METHYLTRANSFERASE)-RELATED"/>
    <property type="match status" value="1"/>
</dbReference>
<dbReference type="Gene3D" id="3.40.50.150">
    <property type="entry name" value="Vaccinia Virus protein VP39"/>
    <property type="match status" value="1"/>
</dbReference>
<evidence type="ECO:0000256" key="3">
    <source>
        <dbReference type="ARBA" id="ARBA00022603"/>
    </source>
</evidence>
<dbReference type="RefSeq" id="WP_202939945.1">
    <property type="nucleotide sequence ID" value="NZ_CP062957.1"/>
</dbReference>